<proteinExistence type="predicted"/>
<evidence type="ECO:0000256" key="2">
    <source>
        <dbReference type="ARBA" id="ARBA00023136"/>
    </source>
</evidence>
<dbReference type="Pfam" id="PF03340">
    <property type="entry name" value="Pox_Rif"/>
    <property type="match status" value="1"/>
</dbReference>
<organismHost>
    <name type="scientific">Sus scrofa</name>
    <name type="common">Pig</name>
    <dbReference type="NCBI Taxonomy" id="9823"/>
</organismHost>
<dbReference type="Proteomes" id="UP000671927">
    <property type="component" value="Segment"/>
</dbReference>
<dbReference type="GO" id="GO:0016020">
    <property type="term" value="C:membrane"/>
    <property type="evidence" value="ECO:0007669"/>
    <property type="project" value="UniProtKB-SubCell"/>
</dbReference>
<accession>A0A881SY71</accession>
<protein>
    <recommendedName>
        <fullName evidence="4">62 kDa protein</fullName>
    </recommendedName>
    <alternativeName>
        <fullName evidence="3">Rifampicin resistance protein</fullName>
    </alternativeName>
</protein>
<evidence type="ECO:0000256" key="3">
    <source>
        <dbReference type="ARBA" id="ARBA00032040"/>
    </source>
</evidence>
<evidence type="ECO:0000313" key="5">
    <source>
        <dbReference type="EMBL" id="QQG31577.1"/>
    </source>
</evidence>
<dbReference type="EMBL" id="MW036632">
    <property type="protein sequence ID" value="QQG31577.1"/>
    <property type="molecule type" value="Genomic_DNA"/>
</dbReference>
<sequence length="551" mass="62440">MNNTVINSIIGNDDIIKRHNVFGVDVQNPTLYMPQYITINGITSTDSNCDQHVVSTFEIRDQYITALSHVMLSIELPEVKGVGRFGYVPYVGYKCIQHVSISSYDDILWESSGEDLYNSCLDNDTALTNSGYSHELNTISTGLTPNDTIKESTTVYVYIKTPFDVEKTFSSLKLADTKIVITITFNPVSDIIIRDITFNYDNFVKDFVYVTELSCIGYMVKNIQIKPSYIERPRRVFGQLNQSTAVISDVHSVSSLSVYIKPYYGNADNKFISYPGYSQSEKDYICVFVERLLDDLVTVCDTSPKWFPETAELVEVPNSGIVTIQDVDIFVRIDNVPCNMKVYFHTNILVFGTRKNSVTYNLSKKFTTITGTYSESTNRIMFSHVSHSINITDVSIPVSVWTCQRNIYNGDNRSESSKNKDLFINDPFIKGIDFKNKTDIISRLEVRFGNDVLYSETSPISKVYNDLLSNHKCGMRTLRFNFTPPTFFKPTTIVANPSRGKDKLSVRVVFASLDPNNPIYYISKQLVLVCKDLYKVTNDDGINVTKIIGEL</sequence>
<evidence type="ECO:0000256" key="4">
    <source>
        <dbReference type="ARBA" id="ARBA00032479"/>
    </source>
</evidence>
<dbReference type="Gene3D" id="2.70.9.10">
    <property type="entry name" value="Adenovirus Type 2 Hexon, domain 4"/>
    <property type="match status" value="1"/>
</dbReference>
<dbReference type="InterPro" id="IPR005008">
    <property type="entry name" value="Poxvirus_Rif-R"/>
</dbReference>
<comment type="subcellular location">
    <subcellularLocation>
        <location evidence="1">Membrane</location>
        <topology evidence="1">Peripheral membrane protein</topology>
    </subcellularLocation>
</comment>
<organism evidence="5">
    <name type="scientific">Swinepox virus</name>
    <name type="common">SWPV</name>
    <dbReference type="NCBI Taxonomy" id="10276"/>
    <lineage>
        <taxon>Viruses</taxon>
        <taxon>Varidnaviria</taxon>
        <taxon>Bamfordvirae</taxon>
        <taxon>Nucleocytoviricota</taxon>
        <taxon>Pokkesviricetes</taxon>
        <taxon>Chitovirales</taxon>
        <taxon>Poxviridae</taxon>
        <taxon>Chordopoxvirinae</taxon>
        <taxon>Suipoxvirus</taxon>
        <taxon>Suipoxvirus swinepox</taxon>
    </lineage>
</organism>
<gene>
    <name evidence="5" type="primary">SwPV086</name>
</gene>
<name>A0A881SY71_SWPV</name>
<keyword evidence="2" id="KW-0472">Membrane</keyword>
<dbReference type="GO" id="GO:0046677">
    <property type="term" value="P:response to antibiotic"/>
    <property type="evidence" value="ECO:0007669"/>
    <property type="project" value="InterPro"/>
</dbReference>
<evidence type="ECO:0000256" key="1">
    <source>
        <dbReference type="ARBA" id="ARBA00004170"/>
    </source>
</evidence>
<reference evidence="5" key="1">
    <citation type="journal article" date="2021" name="Arch. Virol.">
        <title>First complete genome characterization of swinepox virus directly from a clinical sample indicates divergence of a Eurasian-lineage virus.</title>
        <authorList>
            <person name="Aasdev A."/>
            <person name="Mishra A."/>
            <person name="Bora D.P."/>
            <person name="Kurkure N.V."/>
            <person name="Barman N.N."/>
            <person name="Raut A.A."/>
        </authorList>
    </citation>
    <scope>NUCLEOTIDE SEQUENCE</scope>
    <source>
        <strain evidence="5">SwPV/India-Assam/16</strain>
    </source>
</reference>